<protein>
    <submittedName>
        <fullName evidence="2">Uncharacterized protein</fullName>
    </submittedName>
</protein>
<comment type="caution">
    <text evidence="2">The sequence shown here is derived from an EMBL/GenBank/DDBJ whole genome shotgun (WGS) entry which is preliminary data.</text>
</comment>
<dbReference type="EMBL" id="WAGX01000005">
    <property type="protein sequence ID" value="KAB1438567.1"/>
    <property type="molecule type" value="Genomic_DNA"/>
</dbReference>
<dbReference type="OrthoDB" id="2060541at2"/>
<organism evidence="2 3">
    <name type="scientific">Candidatus Galacturonatibacter soehngenii</name>
    <dbReference type="NCBI Taxonomy" id="2307010"/>
    <lineage>
        <taxon>Bacteria</taxon>
        <taxon>Bacillati</taxon>
        <taxon>Bacillota</taxon>
        <taxon>Clostridia</taxon>
        <taxon>Lachnospirales</taxon>
        <taxon>Lachnospiraceae</taxon>
        <taxon>Candidatus Galacturonatibacter</taxon>
    </lineage>
</organism>
<dbReference type="RefSeq" id="WP_151146220.1">
    <property type="nucleotide sequence ID" value="NZ_WAGX01000005.1"/>
</dbReference>
<evidence type="ECO:0000313" key="3">
    <source>
        <dbReference type="Proteomes" id="UP000461768"/>
    </source>
</evidence>
<keyword evidence="1" id="KW-1133">Transmembrane helix</keyword>
<proteinExistence type="predicted"/>
<reference evidence="2 3" key="2">
    <citation type="submission" date="2020-02" db="EMBL/GenBank/DDBJ databases">
        <title>Candidatus Galacturonibacter soehngenii shows hetero-acetogenic catabolism of galacturonic acid but lacks a canonical carbon monoxide dehydrogenase/acetyl-CoA synthase complex.</title>
        <authorList>
            <person name="Diender M."/>
            <person name="Stouten G.R."/>
            <person name="Petersen J.F."/>
            <person name="Nielsen P.H."/>
            <person name="Dueholm M.S."/>
            <person name="Pronk J.T."/>
            <person name="Van Loosdrecht M.C.M."/>
        </authorList>
    </citation>
    <scope>NUCLEOTIDE SEQUENCE [LARGE SCALE GENOMIC DNA]</scope>
    <source>
        <strain evidence="2">GalUA</strain>
    </source>
</reference>
<feature type="transmembrane region" description="Helical" evidence="1">
    <location>
        <begin position="12"/>
        <end position="32"/>
    </location>
</feature>
<evidence type="ECO:0000313" key="2">
    <source>
        <dbReference type="EMBL" id="KAB1438567.1"/>
    </source>
</evidence>
<keyword evidence="1" id="KW-0472">Membrane</keyword>
<accession>A0A7V7QKY7</accession>
<dbReference type="AlphaFoldDB" id="A0A7V7QKY7"/>
<name>A0A7V7QKY7_9FIRM</name>
<gene>
    <name evidence="2" type="ORF">F7O84_13625</name>
</gene>
<keyword evidence="1" id="KW-0812">Transmembrane</keyword>
<reference evidence="2 3" key="1">
    <citation type="submission" date="2019-09" db="EMBL/GenBank/DDBJ databases">
        <authorList>
            <person name="Valk L.C."/>
        </authorList>
    </citation>
    <scope>NUCLEOTIDE SEQUENCE [LARGE SCALE GENOMIC DNA]</scope>
    <source>
        <strain evidence="2">GalUA</strain>
    </source>
</reference>
<dbReference type="Proteomes" id="UP000461768">
    <property type="component" value="Unassembled WGS sequence"/>
</dbReference>
<evidence type="ECO:0000256" key="1">
    <source>
        <dbReference type="SAM" id="Phobius"/>
    </source>
</evidence>
<sequence length="166" mass="19108">MIYKDKTLQQKVIFIFLTVCFSCLILFCILIFKQNTKIVTFNASNSKIVKDIVVNIDSIQDSDFFIINGYAYKKGESIKTVNGYVLLYCIDTGEYFKLPTQLLRRPDVTETLDDGTDYSNSGFIARVSKSKLDFNNLGYEICYYYNHKNENELMHSGVYMGNVEKG</sequence>
<keyword evidence="3" id="KW-1185">Reference proteome</keyword>